<feature type="chain" id="PRO_5025524970" description="Secreted protein" evidence="1">
    <location>
        <begin position="21"/>
        <end position="156"/>
    </location>
</feature>
<dbReference type="Proteomes" id="UP000799440">
    <property type="component" value="Unassembled WGS sequence"/>
</dbReference>
<dbReference type="AlphaFoldDB" id="A0A6A6UXY2"/>
<accession>A0A6A6UXY2</accession>
<evidence type="ECO:0000313" key="2">
    <source>
        <dbReference type="EMBL" id="KAF2742366.1"/>
    </source>
</evidence>
<keyword evidence="1" id="KW-0732">Signal</keyword>
<reference evidence="2" key="1">
    <citation type="journal article" date="2020" name="Stud. Mycol.">
        <title>101 Dothideomycetes genomes: a test case for predicting lifestyles and emergence of pathogens.</title>
        <authorList>
            <person name="Haridas S."/>
            <person name="Albert R."/>
            <person name="Binder M."/>
            <person name="Bloem J."/>
            <person name="Labutti K."/>
            <person name="Salamov A."/>
            <person name="Andreopoulos B."/>
            <person name="Baker S."/>
            <person name="Barry K."/>
            <person name="Bills G."/>
            <person name="Bluhm B."/>
            <person name="Cannon C."/>
            <person name="Castanera R."/>
            <person name="Culley D."/>
            <person name="Daum C."/>
            <person name="Ezra D."/>
            <person name="Gonzalez J."/>
            <person name="Henrissat B."/>
            <person name="Kuo A."/>
            <person name="Liang C."/>
            <person name="Lipzen A."/>
            <person name="Lutzoni F."/>
            <person name="Magnuson J."/>
            <person name="Mondo S."/>
            <person name="Nolan M."/>
            <person name="Ohm R."/>
            <person name="Pangilinan J."/>
            <person name="Park H.-J."/>
            <person name="Ramirez L."/>
            <person name="Alfaro M."/>
            <person name="Sun H."/>
            <person name="Tritt A."/>
            <person name="Yoshinaga Y."/>
            <person name="Zwiers L.-H."/>
            <person name="Turgeon B."/>
            <person name="Goodwin S."/>
            <person name="Spatafora J."/>
            <person name="Crous P."/>
            <person name="Grigoriev I."/>
        </authorList>
    </citation>
    <scope>NUCLEOTIDE SEQUENCE</scope>
    <source>
        <strain evidence="2">CBS 119925</strain>
    </source>
</reference>
<dbReference type="EMBL" id="MU006610">
    <property type="protein sequence ID" value="KAF2742366.1"/>
    <property type="molecule type" value="Genomic_DNA"/>
</dbReference>
<keyword evidence="3" id="KW-1185">Reference proteome</keyword>
<evidence type="ECO:0008006" key="4">
    <source>
        <dbReference type="Google" id="ProtNLM"/>
    </source>
</evidence>
<proteinExistence type="predicted"/>
<feature type="signal peptide" evidence="1">
    <location>
        <begin position="1"/>
        <end position="20"/>
    </location>
</feature>
<evidence type="ECO:0000313" key="3">
    <source>
        <dbReference type="Proteomes" id="UP000799440"/>
    </source>
</evidence>
<evidence type="ECO:0000256" key="1">
    <source>
        <dbReference type="SAM" id="SignalP"/>
    </source>
</evidence>
<organism evidence="2 3">
    <name type="scientific">Sporormia fimetaria CBS 119925</name>
    <dbReference type="NCBI Taxonomy" id="1340428"/>
    <lineage>
        <taxon>Eukaryota</taxon>
        <taxon>Fungi</taxon>
        <taxon>Dikarya</taxon>
        <taxon>Ascomycota</taxon>
        <taxon>Pezizomycotina</taxon>
        <taxon>Dothideomycetes</taxon>
        <taxon>Pleosporomycetidae</taxon>
        <taxon>Pleosporales</taxon>
        <taxon>Sporormiaceae</taxon>
        <taxon>Sporormia</taxon>
    </lineage>
</organism>
<name>A0A6A6UXY2_9PLEO</name>
<sequence length="156" mass="17589">MLLKVFLLLGMAVLCSKTYSIQDGLRAGDEFRLPTLLHCHVQRDAFIYLRPSVLLRMAVLCSRTCSSQDRLRPRGHSTFALFCCGTYAQGPGERGGRYGKAFDGAPRVLSFFYAAVDAANRQRPKMEERFSHLYWSPTGALPTSWRLPPPTVDMWA</sequence>
<protein>
    <recommendedName>
        <fullName evidence="4">Secreted protein</fullName>
    </recommendedName>
</protein>
<gene>
    <name evidence="2" type="ORF">M011DRAFT_288783</name>
</gene>